<dbReference type="InterPro" id="IPR000182">
    <property type="entry name" value="GNAT_dom"/>
</dbReference>
<dbReference type="Gene3D" id="3.40.630.30">
    <property type="match status" value="1"/>
</dbReference>
<dbReference type="AlphaFoldDB" id="A0A9X1I0H9"/>
<dbReference type="CDD" id="cd04301">
    <property type="entry name" value="NAT_SF"/>
    <property type="match status" value="1"/>
</dbReference>
<reference evidence="4" key="1">
    <citation type="submission" date="2021-10" db="EMBL/GenBank/DDBJ databases">
        <title>Tamlana sargassums sp. nov., and Tamlana laminarinivorans sp. nov., two new bacteria isolated from the brown alga.</title>
        <authorList>
            <person name="Li J."/>
        </authorList>
    </citation>
    <scope>NUCLEOTIDE SEQUENCE</scope>
    <source>
        <strain evidence="4">PT2-4</strain>
    </source>
</reference>
<dbReference type="PANTHER" id="PTHR43877">
    <property type="entry name" value="AMINOALKYLPHOSPHONATE N-ACETYLTRANSFERASE-RELATED-RELATED"/>
    <property type="match status" value="1"/>
</dbReference>
<keyword evidence="5" id="KW-1185">Reference proteome</keyword>
<evidence type="ECO:0000256" key="1">
    <source>
        <dbReference type="ARBA" id="ARBA00022679"/>
    </source>
</evidence>
<keyword evidence="2" id="KW-0012">Acyltransferase</keyword>
<evidence type="ECO:0000313" key="4">
    <source>
        <dbReference type="EMBL" id="MCB4798966.1"/>
    </source>
</evidence>
<protein>
    <submittedName>
        <fullName evidence="4">GNAT family N-acetyltransferase</fullName>
    </submittedName>
</protein>
<organism evidence="4 5">
    <name type="scientific">Neotamlana laminarinivorans</name>
    <dbReference type="NCBI Taxonomy" id="2883124"/>
    <lineage>
        <taxon>Bacteria</taxon>
        <taxon>Pseudomonadati</taxon>
        <taxon>Bacteroidota</taxon>
        <taxon>Flavobacteriia</taxon>
        <taxon>Flavobacteriales</taxon>
        <taxon>Flavobacteriaceae</taxon>
        <taxon>Neotamlana</taxon>
    </lineage>
</organism>
<dbReference type="GO" id="GO:0016747">
    <property type="term" value="F:acyltransferase activity, transferring groups other than amino-acyl groups"/>
    <property type="evidence" value="ECO:0007669"/>
    <property type="project" value="InterPro"/>
</dbReference>
<dbReference type="InterPro" id="IPR016181">
    <property type="entry name" value="Acyl_CoA_acyltransferase"/>
</dbReference>
<dbReference type="PANTHER" id="PTHR43877:SF2">
    <property type="entry name" value="AMINOALKYLPHOSPHONATE N-ACETYLTRANSFERASE-RELATED"/>
    <property type="match status" value="1"/>
</dbReference>
<gene>
    <name evidence="4" type="ORF">LG649_08915</name>
</gene>
<evidence type="ECO:0000256" key="2">
    <source>
        <dbReference type="ARBA" id="ARBA00023315"/>
    </source>
</evidence>
<name>A0A9X1I0H9_9FLAO</name>
<evidence type="ECO:0000259" key="3">
    <source>
        <dbReference type="PROSITE" id="PS51186"/>
    </source>
</evidence>
<dbReference type="Pfam" id="PF00583">
    <property type="entry name" value="Acetyltransf_1"/>
    <property type="match status" value="1"/>
</dbReference>
<comment type="caution">
    <text evidence="4">The sequence shown here is derived from an EMBL/GenBank/DDBJ whole genome shotgun (WGS) entry which is preliminary data.</text>
</comment>
<keyword evidence="1" id="KW-0808">Transferase</keyword>
<proteinExistence type="predicted"/>
<dbReference type="Proteomes" id="UP001139199">
    <property type="component" value="Unassembled WGS sequence"/>
</dbReference>
<dbReference type="EMBL" id="JAJAPW010000003">
    <property type="protein sequence ID" value="MCB4798966.1"/>
    <property type="molecule type" value="Genomic_DNA"/>
</dbReference>
<dbReference type="PROSITE" id="PS51186">
    <property type="entry name" value="GNAT"/>
    <property type="match status" value="1"/>
</dbReference>
<dbReference type="InterPro" id="IPR050832">
    <property type="entry name" value="Bact_Acetyltransf"/>
</dbReference>
<dbReference type="RefSeq" id="WP_226543464.1">
    <property type="nucleotide sequence ID" value="NZ_JAJAPW010000003.1"/>
</dbReference>
<dbReference type="SUPFAM" id="SSF55729">
    <property type="entry name" value="Acyl-CoA N-acyltransferases (Nat)"/>
    <property type="match status" value="1"/>
</dbReference>
<evidence type="ECO:0000313" key="5">
    <source>
        <dbReference type="Proteomes" id="UP001139199"/>
    </source>
</evidence>
<feature type="domain" description="N-acetyltransferase" evidence="3">
    <location>
        <begin position="1"/>
        <end position="150"/>
    </location>
</feature>
<sequence length="151" mass="17549">MLKIVRTHSGNPDFMALVKQLDHYLKIVDGDEHDFYNQYNTIDVLKHCIVAFLNDQPVGCGAFKQFDDNLVEIKRMFTSPEARGKNIASRILNDLEKWAEELHYKASILETGKRQIEAVGFYKKNNYKIIPNFGPYKNIVNSVCFKKDFEK</sequence>
<accession>A0A9X1I0H9</accession>